<proteinExistence type="predicted"/>
<evidence type="ECO:0008006" key="5">
    <source>
        <dbReference type="Google" id="ProtNLM"/>
    </source>
</evidence>
<dbReference type="eggNOG" id="KOG1808">
    <property type="taxonomic scope" value="Eukaryota"/>
</dbReference>
<evidence type="ECO:0000313" key="3">
    <source>
        <dbReference type="EMBL" id="EGG09693.1"/>
    </source>
</evidence>
<dbReference type="GO" id="GO:0005634">
    <property type="term" value="C:nucleus"/>
    <property type="evidence" value="ECO:0007669"/>
    <property type="project" value="TreeGrafter"/>
</dbReference>
<name>F4RC81_MELLP</name>
<organism evidence="4">
    <name type="scientific">Melampsora larici-populina (strain 98AG31 / pathotype 3-4-7)</name>
    <name type="common">Poplar leaf rust fungus</name>
    <dbReference type="NCBI Taxonomy" id="747676"/>
    <lineage>
        <taxon>Eukaryota</taxon>
        <taxon>Fungi</taxon>
        <taxon>Dikarya</taxon>
        <taxon>Basidiomycota</taxon>
        <taxon>Pucciniomycotina</taxon>
        <taxon>Pucciniomycetes</taxon>
        <taxon>Pucciniales</taxon>
        <taxon>Melampsoraceae</taxon>
        <taxon>Melampsora</taxon>
    </lineage>
</organism>
<reference evidence="4" key="1">
    <citation type="journal article" date="2011" name="Proc. Natl. Acad. Sci. U.S.A.">
        <title>Obligate biotrophy features unraveled by the genomic analysis of rust fungi.</title>
        <authorList>
            <person name="Duplessis S."/>
            <person name="Cuomo C.A."/>
            <person name="Lin Y.-C."/>
            <person name="Aerts A."/>
            <person name="Tisserant E."/>
            <person name="Veneault-Fourrey C."/>
            <person name="Joly D.L."/>
            <person name="Hacquard S."/>
            <person name="Amselem J."/>
            <person name="Cantarel B.L."/>
            <person name="Chiu R."/>
            <person name="Coutinho P.M."/>
            <person name="Feau N."/>
            <person name="Field M."/>
            <person name="Frey P."/>
            <person name="Gelhaye E."/>
            <person name="Goldberg J."/>
            <person name="Grabherr M.G."/>
            <person name="Kodira C.D."/>
            <person name="Kohler A."/>
            <person name="Kuees U."/>
            <person name="Lindquist E.A."/>
            <person name="Lucas S.M."/>
            <person name="Mago R."/>
            <person name="Mauceli E."/>
            <person name="Morin E."/>
            <person name="Murat C."/>
            <person name="Pangilinan J.L."/>
            <person name="Park R."/>
            <person name="Pearson M."/>
            <person name="Quesneville H."/>
            <person name="Rouhier N."/>
            <person name="Sakthikumar S."/>
            <person name="Salamov A.A."/>
            <person name="Schmutz J."/>
            <person name="Selles B."/>
            <person name="Shapiro H."/>
            <person name="Tanguay P."/>
            <person name="Tuskan G.A."/>
            <person name="Henrissat B."/>
            <person name="Van de Peer Y."/>
            <person name="Rouze P."/>
            <person name="Ellis J.G."/>
            <person name="Dodds P.N."/>
            <person name="Schein J.E."/>
            <person name="Zhong S."/>
            <person name="Hamelin R.C."/>
            <person name="Grigoriev I.V."/>
            <person name="Szabo L.J."/>
            <person name="Martin F."/>
        </authorList>
    </citation>
    <scope>NUCLEOTIDE SEQUENCE [LARGE SCALE GENOMIC DNA]</scope>
    <source>
        <strain evidence="4">98AG31 / pathotype 3-4-7</strain>
    </source>
</reference>
<dbReference type="RefSeq" id="XP_007406747.1">
    <property type="nucleotide sequence ID" value="XM_007406685.1"/>
</dbReference>
<dbReference type="AlphaFoldDB" id="F4RC81"/>
<dbReference type="InParanoid" id="F4RC81"/>
<dbReference type="GO" id="GO:0005524">
    <property type="term" value="F:ATP binding"/>
    <property type="evidence" value="ECO:0007669"/>
    <property type="project" value="UniProtKB-KW"/>
</dbReference>
<protein>
    <recommendedName>
        <fullName evidence="5">ATPase dynein-related AAA domain-containing protein</fullName>
    </recommendedName>
</protein>
<keyword evidence="4" id="KW-1185">Reference proteome</keyword>
<evidence type="ECO:0000256" key="1">
    <source>
        <dbReference type="ARBA" id="ARBA00022741"/>
    </source>
</evidence>
<dbReference type="HOGENOM" id="CLU_1272549_0_0_1"/>
<dbReference type="Proteomes" id="UP000001072">
    <property type="component" value="Unassembled WGS sequence"/>
</dbReference>
<dbReference type="OrthoDB" id="5186at2759"/>
<evidence type="ECO:0000313" key="4">
    <source>
        <dbReference type="Proteomes" id="UP000001072"/>
    </source>
</evidence>
<dbReference type="VEuPathDB" id="FungiDB:MELLADRAFT_103741"/>
<dbReference type="GO" id="GO:0000055">
    <property type="term" value="P:ribosomal large subunit export from nucleus"/>
    <property type="evidence" value="ECO:0007669"/>
    <property type="project" value="TreeGrafter"/>
</dbReference>
<dbReference type="GO" id="GO:0000027">
    <property type="term" value="P:ribosomal large subunit assembly"/>
    <property type="evidence" value="ECO:0007669"/>
    <property type="project" value="TreeGrafter"/>
</dbReference>
<dbReference type="GeneID" id="18922070"/>
<dbReference type="Gene3D" id="3.40.50.300">
    <property type="entry name" value="P-loop containing nucleotide triphosphate hydrolases"/>
    <property type="match status" value="1"/>
</dbReference>
<evidence type="ECO:0000256" key="2">
    <source>
        <dbReference type="ARBA" id="ARBA00022840"/>
    </source>
</evidence>
<dbReference type="KEGG" id="mlr:MELLADRAFT_103741"/>
<keyword evidence="2" id="KW-0067">ATP-binding</keyword>
<dbReference type="STRING" id="747676.F4RC81"/>
<dbReference type="GO" id="GO:0030687">
    <property type="term" value="C:preribosome, large subunit precursor"/>
    <property type="evidence" value="ECO:0007669"/>
    <property type="project" value="TreeGrafter"/>
</dbReference>
<dbReference type="InterPro" id="IPR027417">
    <property type="entry name" value="P-loop_NTPase"/>
</dbReference>
<accession>F4RC81</accession>
<dbReference type="SUPFAM" id="SSF52540">
    <property type="entry name" value="P-loop containing nucleoside triphosphate hydrolases"/>
    <property type="match status" value="1"/>
</dbReference>
<dbReference type="PANTHER" id="PTHR48103">
    <property type="entry name" value="MIDASIN-RELATED"/>
    <property type="match status" value="1"/>
</dbReference>
<dbReference type="PANTHER" id="PTHR48103:SF2">
    <property type="entry name" value="MIDASIN"/>
    <property type="match status" value="1"/>
</dbReference>
<sequence length="217" mass="23757">MSCETPQKDQLPSSNVPMKILGKPDCLDLILLAKTAKSELRQIAQKSVTKNKRKFIDLDQEDSQPLVGPLITFLAKLLGKSLVSLNLSDQSEASNKLSQQSLALFTWKDGSLVQPMQELNSLLEPSRSIMLTECGGATIEEMQIEAHPSFEIMVTMNPGGDLGKRKLSPALQNQLEEIWAPLVSEPAAWDAIFATQLSTQNQLQIGSLLIENALSVS</sequence>
<gene>
    <name evidence="3" type="ORF">MELLADRAFT_103741</name>
</gene>
<keyword evidence="1" id="KW-0547">Nucleotide-binding</keyword>
<dbReference type="EMBL" id="GL883096">
    <property type="protein sequence ID" value="EGG09693.1"/>
    <property type="molecule type" value="Genomic_DNA"/>
</dbReference>